<evidence type="ECO:0000313" key="1">
    <source>
        <dbReference type="EMBL" id="UUZ44303.1"/>
    </source>
</evidence>
<evidence type="ECO:0000313" key="2">
    <source>
        <dbReference type="Proteomes" id="UP001059663"/>
    </source>
</evidence>
<accession>A0AC61U2W1</accession>
<proteinExistence type="predicted"/>
<organism evidence="1 2">
    <name type="scientific">Janibacter limosus</name>
    <dbReference type="NCBI Taxonomy" id="53458"/>
    <lineage>
        <taxon>Bacteria</taxon>
        <taxon>Bacillati</taxon>
        <taxon>Actinomycetota</taxon>
        <taxon>Actinomycetes</taxon>
        <taxon>Micrococcales</taxon>
        <taxon>Intrasporangiaceae</taxon>
        <taxon>Janibacter</taxon>
    </lineage>
</organism>
<dbReference type="Proteomes" id="UP001059663">
    <property type="component" value="Chromosome"/>
</dbReference>
<protein>
    <submittedName>
        <fullName evidence="1">Uncharacterized protein</fullName>
    </submittedName>
</protein>
<reference evidence="1" key="1">
    <citation type="submission" date="2021-11" db="EMBL/GenBank/DDBJ databases">
        <title>Study of the species diversity of bacterial strains isolated from a unique natural object - Shulgan-Tash cave (Bashkiria).</title>
        <authorList>
            <person name="Sazanova A.L."/>
            <person name="Chirak E.R."/>
            <person name="Safronova V.I."/>
        </authorList>
    </citation>
    <scope>NUCLEOTIDE SEQUENCE</scope>
    <source>
        <strain evidence="1">P1</strain>
    </source>
</reference>
<sequence length="48" mass="5071">MRTLLTGASPLNDPVRDDSALRHDDGLGADRGSRHGEGLGADRGRAAW</sequence>
<name>A0AC61U2W1_9MICO</name>
<dbReference type="EMBL" id="CP087977">
    <property type="protein sequence ID" value="UUZ44303.1"/>
    <property type="molecule type" value="Genomic_DNA"/>
</dbReference>
<gene>
    <name evidence="1" type="ORF">LP422_17765</name>
</gene>